<dbReference type="EMBL" id="JAGHKP010000004">
    <property type="protein sequence ID" value="MBO9155038.1"/>
    <property type="molecule type" value="Genomic_DNA"/>
</dbReference>
<dbReference type="InterPro" id="IPR025347">
    <property type="entry name" value="DUF4251"/>
</dbReference>
<keyword evidence="1" id="KW-0732">Signal</keyword>
<evidence type="ECO:0000313" key="3">
    <source>
        <dbReference type="Proteomes" id="UP000679126"/>
    </source>
</evidence>
<organism evidence="2 3">
    <name type="scientific">Chitinophaga chungangae</name>
    <dbReference type="NCBI Taxonomy" id="2821488"/>
    <lineage>
        <taxon>Bacteria</taxon>
        <taxon>Pseudomonadati</taxon>
        <taxon>Bacteroidota</taxon>
        <taxon>Chitinophagia</taxon>
        <taxon>Chitinophagales</taxon>
        <taxon>Chitinophagaceae</taxon>
        <taxon>Chitinophaga</taxon>
    </lineage>
</organism>
<keyword evidence="3" id="KW-1185">Reference proteome</keyword>
<comment type="caution">
    <text evidence="2">The sequence shown here is derived from an EMBL/GenBank/DDBJ whole genome shotgun (WGS) entry which is preliminary data.</text>
</comment>
<dbReference type="Proteomes" id="UP000679126">
    <property type="component" value="Unassembled WGS sequence"/>
</dbReference>
<dbReference type="RefSeq" id="WP_209148168.1">
    <property type="nucleotide sequence ID" value="NZ_JAGHKP010000004.1"/>
</dbReference>
<dbReference type="Gene3D" id="2.40.128.410">
    <property type="match status" value="1"/>
</dbReference>
<feature type="signal peptide" evidence="1">
    <location>
        <begin position="1"/>
        <end position="23"/>
    </location>
</feature>
<gene>
    <name evidence="2" type="ORF">J7I43_22610</name>
</gene>
<evidence type="ECO:0000313" key="2">
    <source>
        <dbReference type="EMBL" id="MBO9155038.1"/>
    </source>
</evidence>
<evidence type="ECO:0000256" key="1">
    <source>
        <dbReference type="SAM" id="SignalP"/>
    </source>
</evidence>
<dbReference type="Pfam" id="PF14059">
    <property type="entry name" value="DUF4251"/>
    <property type="match status" value="1"/>
</dbReference>
<accession>A0ABS3YK30</accession>
<name>A0ABS3YK30_9BACT</name>
<reference evidence="3" key="1">
    <citation type="submission" date="2021-03" db="EMBL/GenBank/DDBJ databases">
        <title>Assistant Professor.</title>
        <authorList>
            <person name="Huq M.A."/>
        </authorList>
    </citation>
    <scope>NUCLEOTIDE SEQUENCE [LARGE SCALE GENOMIC DNA]</scope>
    <source>
        <strain evidence="3">MAH-28</strain>
    </source>
</reference>
<protein>
    <submittedName>
        <fullName evidence="2">DUF4251 domain-containing protein</fullName>
    </submittedName>
</protein>
<sequence>MKASKILTTGIVCLFLAVSVTRAQSPRHFRDSLIARAVKQLIDSRQFIFFVQSVMAPGGQSVPMAGENYTFRIRTDTVLLNLPYVGRSHQAVTDYNQVGFNFKAGNIDYKIKERKRGGWDVTIPVHNSTQVSLIVLNVLKNGSATLHLTPRNKQPISYQGNIAEKE</sequence>
<feature type="chain" id="PRO_5047329739" evidence="1">
    <location>
        <begin position="24"/>
        <end position="166"/>
    </location>
</feature>
<proteinExistence type="predicted"/>